<feature type="region of interest" description="Disordered" evidence="9">
    <location>
        <begin position="147"/>
        <end position="181"/>
    </location>
</feature>
<dbReference type="GO" id="GO:0006397">
    <property type="term" value="P:mRNA processing"/>
    <property type="evidence" value="ECO:0007669"/>
    <property type="project" value="UniProtKB-KW"/>
</dbReference>
<dbReference type="GO" id="GO:0003723">
    <property type="term" value="F:RNA binding"/>
    <property type="evidence" value="ECO:0007669"/>
    <property type="project" value="InterPro"/>
</dbReference>
<dbReference type="GO" id="GO:1990481">
    <property type="term" value="P:mRNA pseudouridine synthesis"/>
    <property type="evidence" value="ECO:0007669"/>
    <property type="project" value="TreeGrafter"/>
</dbReference>
<evidence type="ECO:0000256" key="9">
    <source>
        <dbReference type="SAM" id="MobiDB-lite"/>
    </source>
</evidence>
<keyword evidence="12" id="KW-1185">Reference proteome</keyword>
<proteinExistence type="inferred from homology"/>
<keyword evidence="4" id="KW-0507">mRNA processing</keyword>
<dbReference type="GO" id="GO:0005634">
    <property type="term" value="C:nucleus"/>
    <property type="evidence" value="ECO:0007669"/>
    <property type="project" value="UniProtKB-SubCell"/>
</dbReference>
<dbReference type="Proteomes" id="UP001438707">
    <property type="component" value="Unassembled WGS sequence"/>
</dbReference>
<evidence type="ECO:0000313" key="11">
    <source>
        <dbReference type="EMBL" id="KAK9816186.1"/>
    </source>
</evidence>
<protein>
    <recommendedName>
        <fullName evidence="10">Pseudouridine synthase I TruA alpha/beta domain-containing protein</fullName>
    </recommendedName>
</protein>
<evidence type="ECO:0000256" key="5">
    <source>
        <dbReference type="ARBA" id="ARBA00022694"/>
    </source>
</evidence>
<comment type="similarity">
    <text evidence="3">Belongs to the tRNA pseudouridine synthase TruA family.</text>
</comment>
<evidence type="ECO:0000256" key="1">
    <source>
        <dbReference type="ARBA" id="ARBA00001166"/>
    </source>
</evidence>
<evidence type="ECO:0000256" key="6">
    <source>
        <dbReference type="ARBA" id="ARBA00023235"/>
    </source>
</evidence>
<accession>A0AAW1Q304</accession>
<keyword evidence="7" id="KW-0539">Nucleus</keyword>
<dbReference type="PANTHER" id="PTHR11142">
    <property type="entry name" value="PSEUDOURIDYLATE SYNTHASE"/>
    <property type="match status" value="1"/>
</dbReference>
<dbReference type="InterPro" id="IPR020097">
    <property type="entry name" value="PsdUridine_synth_TruA_a/b_dom"/>
</dbReference>
<dbReference type="FunFam" id="3.30.70.660:FF:000002">
    <property type="entry name" value="tRNA pseudouridine synthase"/>
    <property type="match status" value="1"/>
</dbReference>
<organism evidence="11 12">
    <name type="scientific">Apatococcus lobatus</name>
    <dbReference type="NCBI Taxonomy" id="904363"/>
    <lineage>
        <taxon>Eukaryota</taxon>
        <taxon>Viridiplantae</taxon>
        <taxon>Chlorophyta</taxon>
        <taxon>core chlorophytes</taxon>
        <taxon>Trebouxiophyceae</taxon>
        <taxon>Chlorellales</taxon>
        <taxon>Chlorellaceae</taxon>
        <taxon>Apatococcus</taxon>
    </lineage>
</organism>
<dbReference type="InterPro" id="IPR020095">
    <property type="entry name" value="PsdUridine_synth_TruA_C"/>
</dbReference>
<evidence type="ECO:0000256" key="4">
    <source>
        <dbReference type="ARBA" id="ARBA00022664"/>
    </source>
</evidence>
<feature type="compositionally biased region" description="Gly residues" evidence="9">
    <location>
        <begin position="611"/>
        <end position="626"/>
    </location>
</feature>
<dbReference type="Gene3D" id="3.30.70.580">
    <property type="entry name" value="Pseudouridine synthase I, catalytic domain, N-terminal subdomain"/>
    <property type="match status" value="1"/>
</dbReference>
<evidence type="ECO:0000259" key="10">
    <source>
        <dbReference type="Pfam" id="PF01416"/>
    </source>
</evidence>
<reference evidence="11 12" key="1">
    <citation type="journal article" date="2024" name="Nat. Commun.">
        <title>Phylogenomics reveals the evolutionary origins of lichenization in chlorophyte algae.</title>
        <authorList>
            <person name="Puginier C."/>
            <person name="Libourel C."/>
            <person name="Otte J."/>
            <person name="Skaloud P."/>
            <person name="Haon M."/>
            <person name="Grisel S."/>
            <person name="Petersen M."/>
            <person name="Berrin J.G."/>
            <person name="Delaux P.M."/>
            <person name="Dal Grande F."/>
            <person name="Keller J."/>
        </authorList>
    </citation>
    <scope>NUCLEOTIDE SEQUENCE [LARGE SCALE GENOMIC DNA]</scope>
    <source>
        <strain evidence="11 12">SAG 2145</strain>
    </source>
</reference>
<dbReference type="GO" id="GO:0031119">
    <property type="term" value="P:tRNA pseudouridine synthesis"/>
    <property type="evidence" value="ECO:0007669"/>
    <property type="project" value="TreeGrafter"/>
</dbReference>
<feature type="compositionally biased region" description="Polar residues" evidence="9">
    <location>
        <begin position="167"/>
        <end position="176"/>
    </location>
</feature>
<dbReference type="Gene3D" id="3.30.70.660">
    <property type="entry name" value="Pseudouridine synthase I, catalytic domain, C-terminal subdomain"/>
    <property type="match status" value="1"/>
</dbReference>
<dbReference type="FunFam" id="3.30.70.580:FF:000002">
    <property type="entry name" value="tRNA pseudouridine synthase"/>
    <property type="match status" value="1"/>
</dbReference>
<sequence length="709" mass="74461">MAAEDLSKIPGSQRPGGRKRRVAVFIAYVGEGYQGMQINPGVKTIEGDLERAIHAAGGISDDNAHNFSKIHWARAARTDKGVSAVGNVVSLAMMIEIPDLVARINAHLPPQIRVLGFTRVTGNFDARQLCDKRRYEYILPASAFDPSAHNARADRPMRAAAVPSPASGANQQSTSAAVAETGVREAAVSGAAAADSAADITMPDLGAAVPSPLPTEGAQQQQDSKPGPTAPEASASHDDASAAAAAEQAQPSSHDSSSREGPKQLPGFDGSLIATPAAPPGAPIDAPVLSAQPLAEASSPSAAHSENDKLQHAAAQPSPDAGMAAAASNPMPDGTDHSSAAEADGADRTAAAVEAPASASSSFVFDSAAQARLTDILSDYQGTHNFHNFTIRMSANDPSAKRYILTFRCEGVQTIEGKPWVRMVVVGQSFMMHQIRKMIGLAVAVARGAAPREAVGMALSPYRSFPVPMAPELGLFLDQTFFDAYNTRWGDDRDGVLTLDDYQAEVVAFKEQHMYPHISRKDAQDGVNSAWVRTLNDRCFHFSVWADPDALAARIAGPKQLQASASGMHKASDWQGDPHFCPEQHARDLMADAPKPSAQGGWDDKGRRGHGGSLGSGGFQRGGPQGGRNHDRGGGRGRGGPSSFAGQKRDRSEFTHGAQSRGRGRSGRGRSKFQRASGTRSSGGRHQQSNGDPVDPGALPASLAAEWSD</sequence>
<comment type="catalytic activity">
    <reaction evidence="1">
        <text>a uridine in mRNA = a pseudouridine in mRNA</text>
        <dbReference type="Rhea" id="RHEA:56644"/>
        <dbReference type="Rhea" id="RHEA-COMP:14658"/>
        <dbReference type="Rhea" id="RHEA-COMP:14659"/>
        <dbReference type="ChEBI" id="CHEBI:65314"/>
        <dbReference type="ChEBI" id="CHEBI:65315"/>
    </reaction>
</comment>
<keyword evidence="5" id="KW-0819">tRNA processing</keyword>
<feature type="compositionally biased region" description="Basic residues" evidence="9">
    <location>
        <begin position="662"/>
        <end position="673"/>
    </location>
</feature>
<comment type="subcellular location">
    <subcellularLocation>
        <location evidence="2">Nucleus</location>
    </subcellularLocation>
</comment>
<dbReference type="GO" id="GO:0009982">
    <property type="term" value="F:pseudouridine synthase activity"/>
    <property type="evidence" value="ECO:0007669"/>
    <property type="project" value="InterPro"/>
</dbReference>
<feature type="compositionally biased region" description="Low complexity" evidence="9">
    <location>
        <begin position="241"/>
        <end position="254"/>
    </location>
</feature>
<dbReference type="Pfam" id="PF01416">
    <property type="entry name" value="PseudoU_synth_1"/>
    <property type="match status" value="1"/>
</dbReference>
<dbReference type="InterPro" id="IPR020103">
    <property type="entry name" value="PsdUridine_synth_cat_dom_sf"/>
</dbReference>
<dbReference type="EMBL" id="JALJOS010000089">
    <property type="protein sequence ID" value="KAK9816186.1"/>
    <property type="molecule type" value="Genomic_DNA"/>
</dbReference>
<dbReference type="PANTHER" id="PTHR11142:SF4">
    <property type="entry name" value="PSEUDOURIDYLATE SYNTHASE 1 HOMOLOG"/>
    <property type="match status" value="1"/>
</dbReference>
<evidence type="ECO:0000256" key="3">
    <source>
        <dbReference type="ARBA" id="ARBA00009375"/>
    </source>
</evidence>
<feature type="region of interest" description="Disordered" evidence="9">
    <location>
        <begin position="592"/>
        <end position="709"/>
    </location>
</feature>
<keyword evidence="6" id="KW-0413">Isomerase</keyword>
<feature type="domain" description="Pseudouridine synthase I TruA alpha/beta" evidence="10">
    <location>
        <begin position="378"/>
        <end position="483"/>
    </location>
</feature>
<gene>
    <name evidence="11" type="ORF">WJX74_010782</name>
</gene>
<comment type="catalytic activity">
    <reaction evidence="8">
        <text>a uridine in tRNA = a pseudouridine in tRNA</text>
        <dbReference type="Rhea" id="RHEA:54572"/>
        <dbReference type="Rhea" id="RHEA-COMP:13339"/>
        <dbReference type="Rhea" id="RHEA-COMP:13934"/>
        <dbReference type="ChEBI" id="CHEBI:65314"/>
        <dbReference type="ChEBI" id="CHEBI:65315"/>
    </reaction>
</comment>
<feature type="compositionally biased region" description="Low complexity" evidence="9">
    <location>
        <begin position="283"/>
        <end position="304"/>
    </location>
</feature>
<dbReference type="SUPFAM" id="SSF55120">
    <property type="entry name" value="Pseudouridine synthase"/>
    <property type="match status" value="1"/>
</dbReference>
<feature type="compositionally biased region" description="Polar residues" evidence="9">
    <location>
        <begin position="674"/>
        <end position="691"/>
    </location>
</feature>
<comment type="caution">
    <text evidence="11">The sequence shown here is derived from an EMBL/GenBank/DDBJ whole genome shotgun (WGS) entry which is preliminary data.</text>
</comment>
<evidence type="ECO:0000313" key="12">
    <source>
        <dbReference type="Proteomes" id="UP001438707"/>
    </source>
</evidence>
<dbReference type="InterPro" id="IPR020094">
    <property type="entry name" value="TruA/RsuA/RluB/E/F_N"/>
</dbReference>
<feature type="compositionally biased region" description="Low complexity" evidence="9">
    <location>
        <begin position="340"/>
        <end position="353"/>
    </location>
</feature>
<dbReference type="InterPro" id="IPR001406">
    <property type="entry name" value="PsdUridine_synth_TruA"/>
</dbReference>
<evidence type="ECO:0000256" key="8">
    <source>
        <dbReference type="ARBA" id="ARBA00036943"/>
    </source>
</evidence>
<evidence type="ECO:0000256" key="2">
    <source>
        <dbReference type="ARBA" id="ARBA00004123"/>
    </source>
</evidence>
<evidence type="ECO:0000256" key="7">
    <source>
        <dbReference type="ARBA" id="ARBA00023242"/>
    </source>
</evidence>
<feature type="region of interest" description="Disordered" evidence="9">
    <location>
        <begin position="203"/>
        <end position="353"/>
    </location>
</feature>
<name>A0AAW1Q304_9CHLO</name>
<dbReference type="AlphaFoldDB" id="A0AAW1Q304"/>